<evidence type="ECO:0000256" key="5">
    <source>
        <dbReference type="ARBA" id="ARBA00022741"/>
    </source>
</evidence>
<keyword evidence="5" id="KW-0547">Nucleotide-binding</keyword>
<dbReference type="SUPFAM" id="SSF52540">
    <property type="entry name" value="P-loop containing nucleoside triphosphate hydrolases"/>
    <property type="match status" value="2"/>
</dbReference>
<evidence type="ECO:0000256" key="9">
    <source>
        <dbReference type="ARBA" id="ARBA00034076"/>
    </source>
</evidence>
<evidence type="ECO:0000256" key="1">
    <source>
        <dbReference type="ARBA" id="ARBA00004417"/>
    </source>
</evidence>
<evidence type="ECO:0000256" key="4">
    <source>
        <dbReference type="ARBA" id="ARBA00019459"/>
    </source>
</evidence>
<dbReference type="Proteomes" id="UP001629953">
    <property type="component" value="Unassembled WGS sequence"/>
</dbReference>
<protein>
    <recommendedName>
        <fullName evidence="4">Autoinducer 2 import ATP-binding protein LsrA</fullName>
        <ecNumber evidence="8">7.6.2.13</ecNumber>
    </recommendedName>
</protein>
<name>A0ABW9GA94_9GAMM</name>
<evidence type="ECO:0000256" key="7">
    <source>
        <dbReference type="ARBA" id="ARBA00023747"/>
    </source>
</evidence>
<dbReference type="InterPro" id="IPR050107">
    <property type="entry name" value="ABC_carbohydrate_import_ATPase"/>
</dbReference>
<dbReference type="PROSITE" id="PS00211">
    <property type="entry name" value="ABC_TRANSPORTER_1"/>
    <property type="match status" value="1"/>
</dbReference>
<dbReference type="CDD" id="cd03216">
    <property type="entry name" value="ABC_Carb_Monos_I"/>
    <property type="match status" value="1"/>
</dbReference>
<dbReference type="CDD" id="cd03215">
    <property type="entry name" value="ABC_Carb_Monos_II"/>
    <property type="match status" value="1"/>
</dbReference>
<evidence type="ECO:0000256" key="2">
    <source>
        <dbReference type="ARBA" id="ARBA00009404"/>
    </source>
</evidence>
<dbReference type="GO" id="GO:0005524">
    <property type="term" value="F:ATP binding"/>
    <property type="evidence" value="ECO:0007669"/>
    <property type="project" value="UniProtKB-KW"/>
</dbReference>
<evidence type="ECO:0000313" key="11">
    <source>
        <dbReference type="EMBL" id="MFM2486605.1"/>
    </source>
</evidence>
<evidence type="ECO:0000256" key="3">
    <source>
        <dbReference type="ARBA" id="ARBA00011262"/>
    </source>
</evidence>
<comment type="catalytic activity">
    <reaction evidence="9">
        <text>ATP + H2O + (2R,4S)-2-methyl-2,3,3,4-tetrahydroxytetrahydrofuran-[AI-2-binding protein]Side 1 = ADP + phosphate + (2R,4S)-2-methyl-2,3,3,4-tetrahydroxytetrahydrofuranSide 2 + [AI-2-binding protein]Side 1.</text>
        <dbReference type="EC" id="7.6.2.13"/>
    </reaction>
</comment>
<dbReference type="SMART" id="SM00382">
    <property type="entry name" value="AAA"/>
    <property type="match status" value="2"/>
</dbReference>
<dbReference type="InterPro" id="IPR003439">
    <property type="entry name" value="ABC_transporter-like_ATP-bd"/>
</dbReference>
<sequence>MIDSNQNTRVEVLSLTDVSKSFSGIDVLKNIRFKLYAGEVHALLGGNGAGKSTLMKIISGNLSFDSGLLTINGESHARLTPTKAHRLGIYLVPQEPLLFPNLSVKENILFGIDKKHQHISQLKAIIEEFNIDIDLNASCGALEVADQQLVEILRGLIRRSSILILDEPTASLTPKESQKLFIQMKRLTQNGVGIIFITHKLNEVWEVADYVSVMRDGFISLSDTLSNIKKEDVIASITPDYKNSKLSDEQSLWLEMPDLKHKENSQVVLQLKQLTGEGFKAISLDVHYGEIVGLGGVVGSGRTELAETIYGLRHVYGGAITFLGQDYTHRHARERLASGIVYLPEDRQISGLHLDASILWNICGLSYQNAGMWRDGAREQGILERYRRALGIKFSDSQQSVRTLSGGNQQKVLIAKCLQARPKLFIIDEPTRGVDVSAREDIYNIIKVIAGQGVAILLISSDVEEIELLSDRVYVMNDGQVSDSLSGLEITKSNIMNMAY</sequence>
<dbReference type="InterPro" id="IPR027417">
    <property type="entry name" value="P-loop_NTPase"/>
</dbReference>
<dbReference type="InterPro" id="IPR003593">
    <property type="entry name" value="AAA+_ATPase"/>
</dbReference>
<organism evidence="11 12">
    <name type="scientific">Celerinatantimonas yamalensis</name>
    <dbReference type="NCBI Taxonomy" id="559956"/>
    <lineage>
        <taxon>Bacteria</taxon>
        <taxon>Pseudomonadati</taxon>
        <taxon>Pseudomonadota</taxon>
        <taxon>Gammaproteobacteria</taxon>
        <taxon>Celerinatantimonadaceae</taxon>
        <taxon>Celerinatantimonas</taxon>
    </lineage>
</organism>
<reference evidence="11 12" key="1">
    <citation type="journal article" date="2013" name="Int. J. Syst. Evol. Microbiol.">
        <title>Celerinatantimonas yamalensis sp. nov., a cold-adapted diazotrophic bacterium from a cold permafrost brine.</title>
        <authorList>
            <person name="Shcherbakova V."/>
            <person name="Chuvilskaya N."/>
            <person name="Rivkina E."/>
            <person name="Demidov N."/>
            <person name="Uchaeva V."/>
            <person name="Suetin S."/>
            <person name="Suzina N."/>
            <person name="Gilichinsky D."/>
        </authorList>
    </citation>
    <scope>NUCLEOTIDE SEQUENCE [LARGE SCALE GENOMIC DNA]</scope>
    <source>
        <strain evidence="11 12">C7</strain>
    </source>
</reference>
<dbReference type="Pfam" id="PF00005">
    <property type="entry name" value="ABC_tran"/>
    <property type="match status" value="2"/>
</dbReference>
<dbReference type="PANTHER" id="PTHR43790">
    <property type="entry name" value="CARBOHYDRATE TRANSPORT ATP-BINDING PROTEIN MG119-RELATED"/>
    <property type="match status" value="1"/>
</dbReference>
<feature type="domain" description="ABC transporter" evidence="10">
    <location>
        <begin position="13"/>
        <end position="241"/>
    </location>
</feature>
<accession>A0ABW9GA94</accession>
<dbReference type="InterPro" id="IPR017871">
    <property type="entry name" value="ABC_transporter-like_CS"/>
</dbReference>
<dbReference type="NCBIfam" id="NF011967">
    <property type="entry name" value="PRK15439.1"/>
    <property type="match status" value="1"/>
</dbReference>
<comment type="function">
    <text evidence="7">Part of the ABC transporter complex LsrABCD involved in autoinducer 2 (AI-2) import. Responsible for energy coupling to the transport system.</text>
</comment>
<keyword evidence="6 11" id="KW-0067">ATP-binding</keyword>
<feature type="domain" description="ABC transporter" evidence="10">
    <location>
        <begin position="254"/>
        <end position="500"/>
    </location>
</feature>
<dbReference type="EC" id="7.6.2.13" evidence="8"/>
<dbReference type="Gene3D" id="3.40.50.300">
    <property type="entry name" value="P-loop containing nucleotide triphosphate hydrolases"/>
    <property type="match status" value="2"/>
</dbReference>
<comment type="similarity">
    <text evidence="2">Belongs to the ABC transporter superfamily. AI-2 autoinducer porter (TC 3.A.1.2.8) family.</text>
</comment>
<evidence type="ECO:0000256" key="6">
    <source>
        <dbReference type="ARBA" id="ARBA00022840"/>
    </source>
</evidence>
<comment type="subcellular location">
    <subcellularLocation>
        <location evidence="1">Cell inner membrane</location>
        <topology evidence="1">Peripheral membrane protein</topology>
    </subcellularLocation>
</comment>
<dbReference type="PROSITE" id="PS50893">
    <property type="entry name" value="ABC_TRANSPORTER_2"/>
    <property type="match status" value="2"/>
</dbReference>
<evidence type="ECO:0000259" key="10">
    <source>
        <dbReference type="PROSITE" id="PS50893"/>
    </source>
</evidence>
<evidence type="ECO:0000313" key="12">
    <source>
        <dbReference type="Proteomes" id="UP001629953"/>
    </source>
</evidence>
<comment type="subunit">
    <text evidence="3">The complex is composed of two ATP-binding proteins (LsrA), two transmembrane proteins (LsrC and LsrD) and a solute-binding protein (LsrB).</text>
</comment>
<proteinExistence type="inferred from homology"/>
<comment type="caution">
    <text evidence="11">The sequence shown here is derived from an EMBL/GenBank/DDBJ whole genome shotgun (WGS) entry which is preliminary data.</text>
</comment>
<dbReference type="PANTHER" id="PTHR43790:SF2">
    <property type="entry name" value="AUTOINDUCER 2 IMPORT ATP-BINDING PROTEIN LSRA"/>
    <property type="match status" value="1"/>
</dbReference>
<keyword evidence="12" id="KW-1185">Reference proteome</keyword>
<gene>
    <name evidence="11" type="primary">lsrA</name>
    <name evidence="11" type="ORF">ABUE30_16355</name>
</gene>
<evidence type="ECO:0000256" key="8">
    <source>
        <dbReference type="ARBA" id="ARBA00023798"/>
    </source>
</evidence>
<dbReference type="EMBL" id="JBEQCT010000009">
    <property type="protein sequence ID" value="MFM2486605.1"/>
    <property type="molecule type" value="Genomic_DNA"/>
</dbReference>